<dbReference type="EMBL" id="JAUSVY010000001">
    <property type="protein sequence ID" value="MDQ0503362.1"/>
    <property type="molecule type" value="Genomic_DNA"/>
</dbReference>
<keyword evidence="1" id="KW-0808">Transferase</keyword>
<keyword evidence="3" id="KW-0489">Methyltransferase</keyword>
<evidence type="ECO:0000313" key="4">
    <source>
        <dbReference type="Proteomes" id="UP001241747"/>
    </source>
</evidence>
<dbReference type="InterPro" id="IPR041698">
    <property type="entry name" value="Methyltransf_25"/>
</dbReference>
<organism evidence="3 4">
    <name type="scientific">Xanthobacter agilis</name>
    <dbReference type="NCBI Taxonomy" id="47492"/>
    <lineage>
        <taxon>Bacteria</taxon>
        <taxon>Pseudomonadati</taxon>
        <taxon>Pseudomonadota</taxon>
        <taxon>Alphaproteobacteria</taxon>
        <taxon>Hyphomicrobiales</taxon>
        <taxon>Xanthobacteraceae</taxon>
        <taxon>Xanthobacter</taxon>
    </lineage>
</organism>
<proteinExistence type="predicted"/>
<accession>A0ABU0L887</accession>
<sequence length="239" mass="24851">MQQAGQKGAGAPRVAGSPLAVIEAWLAPVEGRRLLDVGCGRGALARHLVARGARVCGVDPLGAAVAEARAGVPEAEFLETGAEALPFAAGSFDGAVLLNSLHHVPLPLMAAALDAVLRVSAGPVLVIEPLAEGPFFEAMRPVEDETDLRAAAQAAIARHVSEGRAAIVREHTFDDVRRFPDVDAFLAKIVGVDPGRAAAAARLRGAVEARMAQWGTRDGDGIRLDQPHRAVLLCRPAGL</sequence>
<evidence type="ECO:0000313" key="3">
    <source>
        <dbReference type="EMBL" id="MDQ0503362.1"/>
    </source>
</evidence>
<dbReference type="Gene3D" id="3.40.50.150">
    <property type="entry name" value="Vaccinia Virus protein VP39"/>
    <property type="match status" value="1"/>
</dbReference>
<dbReference type="RefSeq" id="WP_237344309.1">
    <property type="nucleotide sequence ID" value="NZ_JABWGX010000003.1"/>
</dbReference>
<dbReference type="PANTHER" id="PTHR43861">
    <property type="entry name" value="TRANS-ACONITATE 2-METHYLTRANSFERASE-RELATED"/>
    <property type="match status" value="1"/>
</dbReference>
<reference evidence="3 4" key="1">
    <citation type="submission" date="2023-07" db="EMBL/GenBank/DDBJ databases">
        <title>Genomic Encyclopedia of Type Strains, Phase IV (KMG-IV): sequencing the most valuable type-strain genomes for metagenomic binning, comparative biology and taxonomic classification.</title>
        <authorList>
            <person name="Goeker M."/>
        </authorList>
    </citation>
    <scope>NUCLEOTIDE SEQUENCE [LARGE SCALE GENOMIC DNA]</scope>
    <source>
        <strain evidence="3 4">DSM 3770</strain>
    </source>
</reference>
<dbReference type="PANTHER" id="PTHR43861:SF3">
    <property type="entry name" value="PUTATIVE (AFU_ORTHOLOGUE AFUA_2G14390)-RELATED"/>
    <property type="match status" value="1"/>
</dbReference>
<gene>
    <name evidence="3" type="ORF">QOZ94_000132</name>
</gene>
<keyword evidence="4" id="KW-1185">Reference proteome</keyword>
<dbReference type="CDD" id="cd02440">
    <property type="entry name" value="AdoMet_MTases"/>
    <property type="match status" value="1"/>
</dbReference>
<name>A0ABU0L887_XANAG</name>
<dbReference type="Pfam" id="PF13649">
    <property type="entry name" value="Methyltransf_25"/>
    <property type="match status" value="1"/>
</dbReference>
<evidence type="ECO:0000256" key="1">
    <source>
        <dbReference type="ARBA" id="ARBA00022679"/>
    </source>
</evidence>
<dbReference type="GO" id="GO:0008168">
    <property type="term" value="F:methyltransferase activity"/>
    <property type="evidence" value="ECO:0007669"/>
    <property type="project" value="UniProtKB-KW"/>
</dbReference>
<dbReference type="Proteomes" id="UP001241747">
    <property type="component" value="Unassembled WGS sequence"/>
</dbReference>
<dbReference type="SUPFAM" id="SSF53335">
    <property type="entry name" value="S-adenosyl-L-methionine-dependent methyltransferases"/>
    <property type="match status" value="1"/>
</dbReference>
<comment type="caution">
    <text evidence="3">The sequence shown here is derived from an EMBL/GenBank/DDBJ whole genome shotgun (WGS) entry which is preliminary data.</text>
</comment>
<protein>
    <submittedName>
        <fullName evidence="3">SAM-dependent methyltransferase</fullName>
    </submittedName>
</protein>
<dbReference type="InterPro" id="IPR029063">
    <property type="entry name" value="SAM-dependent_MTases_sf"/>
</dbReference>
<dbReference type="GO" id="GO:0032259">
    <property type="term" value="P:methylation"/>
    <property type="evidence" value="ECO:0007669"/>
    <property type="project" value="UniProtKB-KW"/>
</dbReference>
<evidence type="ECO:0000259" key="2">
    <source>
        <dbReference type="Pfam" id="PF13649"/>
    </source>
</evidence>
<feature type="domain" description="Methyltransferase" evidence="2">
    <location>
        <begin position="35"/>
        <end position="119"/>
    </location>
</feature>